<feature type="transmembrane region" description="Helical" evidence="9">
    <location>
        <begin position="189"/>
        <end position="209"/>
    </location>
</feature>
<accession>A0A023FAD2</accession>
<dbReference type="InterPro" id="IPR044565">
    <property type="entry name" value="Sec22"/>
</dbReference>
<dbReference type="SUPFAM" id="SSF64356">
    <property type="entry name" value="SNARE-like"/>
    <property type="match status" value="1"/>
</dbReference>
<dbReference type="GO" id="GO:0006890">
    <property type="term" value="P:retrograde vesicle-mediated transport, Golgi to endoplasmic reticulum"/>
    <property type="evidence" value="ECO:0007669"/>
    <property type="project" value="InterPro"/>
</dbReference>
<dbReference type="Pfam" id="PF25970">
    <property type="entry name" value="SEC22a_C"/>
    <property type="match status" value="1"/>
</dbReference>
<organism evidence="11">
    <name type="scientific">Triatoma infestans</name>
    <name type="common">Assassin bug</name>
    <dbReference type="NCBI Taxonomy" id="30076"/>
    <lineage>
        <taxon>Eukaryota</taxon>
        <taxon>Metazoa</taxon>
        <taxon>Ecdysozoa</taxon>
        <taxon>Arthropoda</taxon>
        <taxon>Hexapoda</taxon>
        <taxon>Insecta</taxon>
        <taxon>Pterygota</taxon>
        <taxon>Neoptera</taxon>
        <taxon>Paraneoptera</taxon>
        <taxon>Hemiptera</taxon>
        <taxon>Heteroptera</taxon>
        <taxon>Panheteroptera</taxon>
        <taxon>Cimicomorpha</taxon>
        <taxon>Reduviidae</taxon>
        <taxon>Triatominae</taxon>
        <taxon>Triatoma</taxon>
    </lineage>
</organism>
<dbReference type="CDD" id="cd14824">
    <property type="entry name" value="Longin"/>
    <property type="match status" value="1"/>
</dbReference>
<dbReference type="InterPro" id="IPR059071">
    <property type="entry name" value="SEC22a-c_C"/>
</dbReference>
<evidence type="ECO:0000256" key="5">
    <source>
        <dbReference type="ARBA" id="ARBA00023054"/>
    </source>
</evidence>
<comment type="similarity">
    <text evidence="3">Belongs to the synaptobrevin family.</text>
</comment>
<dbReference type="Pfam" id="PF13774">
    <property type="entry name" value="Longin"/>
    <property type="match status" value="1"/>
</dbReference>
<evidence type="ECO:0000256" key="9">
    <source>
        <dbReference type="SAM" id="Phobius"/>
    </source>
</evidence>
<keyword evidence="5" id="KW-0175">Coiled coil</keyword>
<proteinExistence type="evidence at transcript level"/>
<dbReference type="GO" id="GO:0005484">
    <property type="term" value="F:SNAP receptor activity"/>
    <property type="evidence" value="ECO:0007669"/>
    <property type="project" value="InterPro"/>
</dbReference>
<reference evidence="11" key="1">
    <citation type="journal article" date="2014" name="PLoS Negl. Trop. Dis.">
        <title>An updated insight into the Sialotranscriptome of Triatoma infestans: developmental stage and geographic variations.</title>
        <authorList>
            <person name="Schwarz A."/>
            <person name="Medrano-Mercado N."/>
            <person name="Schaub G.A."/>
            <person name="Struchiner C.J."/>
            <person name="Bargues M.D."/>
            <person name="Levy M.Z."/>
            <person name="Ribeiro J.M."/>
        </authorList>
    </citation>
    <scope>NUCLEOTIDE SEQUENCE</scope>
    <source>
        <strain evidence="11">Chile</strain>
        <tissue evidence="11">Salivary glands</tissue>
    </source>
</reference>
<dbReference type="GO" id="GO:0005789">
    <property type="term" value="C:endoplasmic reticulum membrane"/>
    <property type="evidence" value="ECO:0007669"/>
    <property type="project" value="UniProtKB-SubCell"/>
</dbReference>
<comment type="function">
    <text evidence="7">SNARE involved in targeting and fusion of ER-derived transport vesicles with the Golgi complex as well as Golgi-derived retrograde transport vesicles with the ER.</text>
</comment>
<feature type="transmembrane region" description="Helical" evidence="9">
    <location>
        <begin position="229"/>
        <end position="247"/>
    </location>
</feature>
<comment type="subcellular location">
    <subcellularLocation>
        <location evidence="1">Endoplasmic reticulum membrane</location>
        <topology evidence="1">Single-pass type IV membrane protein</topology>
    </subcellularLocation>
    <subcellularLocation>
        <location evidence="8">Golgi apparatus</location>
        <location evidence="8">cis-Golgi network membrane</location>
    </subcellularLocation>
    <subcellularLocation>
        <location evidence="2">Melanosome</location>
    </subcellularLocation>
</comment>
<dbReference type="Gene3D" id="3.30.450.50">
    <property type="entry name" value="Longin domain"/>
    <property type="match status" value="1"/>
</dbReference>
<dbReference type="PROSITE" id="PS50859">
    <property type="entry name" value="LONGIN"/>
    <property type="match status" value="1"/>
</dbReference>
<feature type="domain" description="Longin" evidence="10">
    <location>
        <begin position="6"/>
        <end position="119"/>
    </location>
</feature>
<name>A0A023FAD2_TRIIF</name>
<dbReference type="SMART" id="SM01270">
    <property type="entry name" value="Longin"/>
    <property type="match status" value="1"/>
</dbReference>
<sequence length="307" mass="35565">MIVYALIIRSKDGLPLSARTDFSDEVNRNIKDNKKYVKLVGTKAAQVPERCVLQLKDYTIYMITSLGVSYLVMTEFHYPAALAFSFLNDLMREFIQLYDSNKVNTARRPYQFIEFDSYIHKTRQAYNKPQNLASRVNLADLNTELKLRPPYQLSLTDVEPYINGNKLMSNHLPQLGVGPPPKLDPMPSYSWVAVIFSFLLILLGLYRGFMALHKSSIEEYDGPSPIHGFIYLLEGLFRAFQVHLLLYNSKFRILESWLCTLILFLCIFFLWELRDPSQHAVFALSTVITHICTITRKLQHKLPDYHV</sequence>
<evidence type="ECO:0000256" key="2">
    <source>
        <dbReference type="ARBA" id="ARBA00004223"/>
    </source>
</evidence>
<dbReference type="InterPro" id="IPR011012">
    <property type="entry name" value="Longin-like_dom_sf"/>
</dbReference>
<dbReference type="EMBL" id="GBBI01000819">
    <property type="protein sequence ID" value="JAC17893.1"/>
    <property type="molecule type" value="mRNA"/>
</dbReference>
<dbReference type="InterPro" id="IPR010908">
    <property type="entry name" value="Longin_dom"/>
</dbReference>
<dbReference type="AlphaFoldDB" id="A0A023FAD2"/>
<evidence type="ECO:0000256" key="3">
    <source>
        <dbReference type="ARBA" id="ARBA00008025"/>
    </source>
</evidence>
<evidence type="ECO:0000256" key="8">
    <source>
        <dbReference type="ARBA" id="ARBA00024188"/>
    </source>
</evidence>
<evidence type="ECO:0000256" key="1">
    <source>
        <dbReference type="ARBA" id="ARBA00004163"/>
    </source>
</evidence>
<evidence type="ECO:0000256" key="4">
    <source>
        <dbReference type="ARBA" id="ARBA00022927"/>
    </source>
</evidence>
<dbReference type="PANTHER" id="PTHR45837">
    <property type="entry name" value="VESICLE-TRAFFICKING PROTEIN SEC22B"/>
    <property type="match status" value="1"/>
</dbReference>
<keyword evidence="6 9" id="KW-0472">Membrane</keyword>
<evidence type="ECO:0000256" key="6">
    <source>
        <dbReference type="ARBA" id="ARBA00023136"/>
    </source>
</evidence>
<keyword evidence="9" id="KW-1133">Transmembrane helix</keyword>
<dbReference type="GO" id="GO:0005794">
    <property type="term" value="C:Golgi apparatus"/>
    <property type="evidence" value="ECO:0007669"/>
    <property type="project" value="UniProtKB-SubCell"/>
</dbReference>
<dbReference type="GO" id="GO:0006888">
    <property type="term" value="P:endoplasmic reticulum to Golgi vesicle-mediated transport"/>
    <property type="evidence" value="ECO:0007669"/>
    <property type="project" value="InterPro"/>
</dbReference>
<keyword evidence="4" id="KW-0813">Transport</keyword>
<evidence type="ECO:0000313" key="11">
    <source>
        <dbReference type="EMBL" id="JAC17893.1"/>
    </source>
</evidence>
<dbReference type="GO" id="GO:0015031">
    <property type="term" value="P:protein transport"/>
    <property type="evidence" value="ECO:0007669"/>
    <property type="project" value="UniProtKB-KW"/>
</dbReference>
<protein>
    <submittedName>
        <fullName evidence="11">Putative sec22 vesicle trafficking protein-like 2</fullName>
    </submittedName>
</protein>
<evidence type="ECO:0000256" key="7">
    <source>
        <dbReference type="ARBA" id="ARBA00024173"/>
    </source>
</evidence>
<evidence type="ECO:0000259" key="10">
    <source>
        <dbReference type="PROSITE" id="PS50859"/>
    </source>
</evidence>
<keyword evidence="9" id="KW-0812">Transmembrane</keyword>
<keyword evidence="4" id="KW-0653">Protein transport</keyword>
<feature type="transmembrane region" description="Helical" evidence="9">
    <location>
        <begin position="254"/>
        <end position="271"/>
    </location>
</feature>